<evidence type="ECO:0000313" key="1">
    <source>
        <dbReference type="EMBL" id="KAJ4490591.1"/>
    </source>
</evidence>
<sequence>MSPPGTAGSYQLPDLLSHFQDYHELSINSHCYAASLASGKWVRDEEHSDSPSVLLASDRLASMKLGLLGACSFPSCDLTQLVLMMDVWTLIILDTQLLLRSDFPTMSRWDFVDENSHFGYIELLRTHPVLQRLVPRLSRLKDSTSDFWQQRFASSIAAFRRSQQKAIDYRLEGPALAQLGIDEYIDFRRDFSGMPIILDLIEPVGGLKFDIPIYDEDLCTLRRLVGEIIVLSWDVFSYNIDQFTDNKLNIVSLLQSEREVALVHSIKDAGDLILQRLSSFKSLEKSLLSSVGELPQAPASKTSAASLKSWFSFDLFSETQKLNNPRSSITEFQAHDIALYVRSLKDCMIGFLNWTYETDMFFGTKGESVKSFGWVFLLPPQHTSGTGA</sequence>
<protein>
    <recommendedName>
        <fullName evidence="3">Terpenoid synthase</fullName>
    </recommendedName>
</protein>
<comment type="caution">
    <text evidence="1">The sequence shown here is derived from an EMBL/GenBank/DDBJ whole genome shotgun (WGS) entry which is preliminary data.</text>
</comment>
<dbReference type="AlphaFoldDB" id="A0A9W9AW58"/>
<dbReference type="Pfam" id="PF19086">
    <property type="entry name" value="Terpene_syn_C_2"/>
    <property type="match status" value="1"/>
</dbReference>
<reference evidence="1" key="1">
    <citation type="submission" date="2022-08" db="EMBL/GenBank/DDBJ databases">
        <title>A Global Phylogenomic Analysis of the Shiitake Genus Lentinula.</title>
        <authorList>
            <consortium name="DOE Joint Genome Institute"/>
            <person name="Sierra-Patev S."/>
            <person name="Min B."/>
            <person name="Naranjo-Ortiz M."/>
            <person name="Looney B."/>
            <person name="Konkel Z."/>
            <person name="Slot J.C."/>
            <person name="Sakamoto Y."/>
            <person name="Steenwyk J.L."/>
            <person name="Rokas A."/>
            <person name="Carro J."/>
            <person name="Camarero S."/>
            <person name="Ferreira P."/>
            <person name="Molpeceres G."/>
            <person name="Ruiz-Duenas F.J."/>
            <person name="Serrano A."/>
            <person name="Henrissat B."/>
            <person name="Drula E."/>
            <person name="Hughes K.W."/>
            <person name="Mata J.L."/>
            <person name="Ishikawa N.K."/>
            <person name="Vargas-Isla R."/>
            <person name="Ushijima S."/>
            <person name="Smith C.A."/>
            <person name="Ahrendt S."/>
            <person name="Andreopoulos W."/>
            <person name="He G."/>
            <person name="Labutti K."/>
            <person name="Lipzen A."/>
            <person name="Ng V."/>
            <person name="Riley R."/>
            <person name="Sandor L."/>
            <person name="Barry K."/>
            <person name="Martinez A.T."/>
            <person name="Xiao Y."/>
            <person name="Gibbons J.G."/>
            <person name="Terashima K."/>
            <person name="Grigoriev I.V."/>
            <person name="Hibbett D.S."/>
        </authorList>
    </citation>
    <scope>NUCLEOTIDE SEQUENCE</scope>
    <source>
        <strain evidence="1">JLM2183</strain>
    </source>
</reference>
<dbReference type="Proteomes" id="UP001150266">
    <property type="component" value="Unassembled WGS sequence"/>
</dbReference>
<dbReference type="SUPFAM" id="SSF48576">
    <property type="entry name" value="Terpenoid synthases"/>
    <property type="match status" value="1"/>
</dbReference>
<dbReference type="EMBL" id="JAOTPV010000001">
    <property type="protein sequence ID" value="KAJ4490591.1"/>
    <property type="molecule type" value="Genomic_DNA"/>
</dbReference>
<dbReference type="OrthoDB" id="2861623at2759"/>
<evidence type="ECO:0008006" key="3">
    <source>
        <dbReference type="Google" id="ProtNLM"/>
    </source>
</evidence>
<proteinExistence type="predicted"/>
<name>A0A9W9AW58_9AGAR</name>
<dbReference type="Gene3D" id="1.10.600.10">
    <property type="entry name" value="Farnesyl Diphosphate Synthase"/>
    <property type="match status" value="1"/>
</dbReference>
<dbReference type="InterPro" id="IPR008949">
    <property type="entry name" value="Isoprenoid_synthase_dom_sf"/>
</dbReference>
<keyword evidence="2" id="KW-1185">Reference proteome</keyword>
<organism evidence="1 2">
    <name type="scientific">Lentinula aciculospora</name>
    <dbReference type="NCBI Taxonomy" id="153920"/>
    <lineage>
        <taxon>Eukaryota</taxon>
        <taxon>Fungi</taxon>
        <taxon>Dikarya</taxon>
        <taxon>Basidiomycota</taxon>
        <taxon>Agaricomycotina</taxon>
        <taxon>Agaricomycetes</taxon>
        <taxon>Agaricomycetidae</taxon>
        <taxon>Agaricales</taxon>
        <taxon>Marasmiineae</taxon>
        <taxon>Omphalotaceae</taxon>
        <taxon>Lentinula</taxon>
    </lineage>
</organism>
<accession>A0A9W9AW58</accession>
<gene>
    <name evidence="1" type="ORF">J3R30DRAFT_110451</name>
</gene>
<evidence type="ECO:0000313" key="2">
    <source>
        <dbReference type="Proteomes" id="UP001150266"/>
    </source>
</evidence>